<evidence type="ECO:0000313" key="3">
    <source>
        <dbReference type="EMBL" id="KAF0974520.1"/>
    </source>
</evidence>
<dbReference type="InterPro" id="IPR049492">
    <property type="entry name" value="BD-FAE-like_dom"/>
</dbReference>
<dbReference type="Gene3D" id="3.40.50.1820">
    <property type="entry name" value="alpha/beta hydrolase"/>
    <property type="match status" value="1"/>
</dbReference>
<keyword evidence="1" id="KW-0378">Hydrolase</keyword>
<accession>A0A6A5BKI4</accession>
<dbReference type="Proteomes" id="UP000444721">
    <property type="component" value="Unassembled WGS sequence"/>
</dbReference>
<dbReference type="InterPro" id="IPR029058">
    <property type="entry name" value="AB_hydrolase_fold"/>
</dbReference>
<reference evidence="3 4" key="1">
    <citation type="journal article" date="2019" name="Sci. Rep.">
        <title>Nanopore sequencing improves the draft genome of the human pathogenic amoeba Naegleria fowleri.</title>
        <authorList>
            <person name="Liechti N."/>
            <person name="Schurch N."/>
            <person name="Bruggmann R."/>
            <person name="Wittwer M."/>
        </authorList>
    </citation>
    <scope>NUCLEOTIDE SEQUENCE [LARGE SCALE GENOMIC DNA]</scope>
    <source>
        <strain evidence="3 4">ATCC 30894</strain>
    </source>
</reference>
<evidence type="ECO:0000313" key="4">
    <source>
        <dbReference type="Proteomes" id="UP000444721"/>
    </source>
</evidence>
<dbReference type="VEuPathDB" id="AmoebaDB:NF0022380"/>
<sequence>MLSFLYRKCCEAIILLDIIWYQIRHIPWFLRNEFHVFQDITTNHHEFHSSHVKISKIYRIFNLVRNFIFHLVRAIFGASSHSDASSNNFILNYGMRYADQRDRQTLNEYIPMKVRQENLEGKKFEKCRVVIFLHGGTWHSGHADLYHNFSKFVCQQNGHLCYNLNYTLFPKGHLEEMIEDVDRGVDFVMKRAKLLVEEPEFILVGHSAGAHLFSCVFMNKISKSIDYEPTDWNIHQVKKLVLLCGVYDMVTHYEYEKKRQVHIISPMWKVCKGTERFSLFSPSLIIDFLKKENSDENLKNLFSQWPHTVIAHGKKDITCPYVQSESFYQKLSELSKNVQFHLLESFYHGDLITNFMGIENDSEKRDQIWNLIISEVETE</sequence>
<dbReference type="Pfam" id="PF20434">
    <property type="entry name" value="BD-FAE"/>
    <property type="match status" value="1"/>
</dbReference>
<protein>
    <recommendedName>
        <fullName evidence="2">BD-FAE-like domain-containing protein</fullName>
    </recommendedName>
</protein>
<dbReference type="RefSeq" id="XP_044559233.1">
    <property type="nucleotide sequence ID" value="XM_044710200.1"/>
</dbReference>
<dbReference type="GeneID" id="68113770"/>
<dbReference type="AlphaFoldDB" id="A0A6A5BKI4"/>
<feature type="domain" description="BD-FAE-like" evidence="2">
    <location>
        <begin position="123"/>
        <end position="331"/>
    </location>
</feature>
<dbReference type="OrthoDB" id="6495301at2759"/>
<dbReference type="EMBL" id="VFQX01000052">
    <property type="protein sequence ID" value="KAF0974520.1"/>
    <property type="molecule type" value="Genomic_DNA"/>
</dbReference>
<dbReference type="InterPro" id="IPR050300">
    <property type="entry name" value="GDXG_lipolytic_enzyme"/>
</dbReference>
<dbReference type="GO" id="GO:0016787">
    <property type="term" value="F:hydrolase activity"/>
    <property type="evidence" value="ECO:0007669"/>
    <property type="project" value="UniProtKB-KW"/>
</dbReference>
<dbReference type="SUPFAM" id="SSF53474">
    <property type="entry name" value="alpha/beta-Hydrolases"/>
    <property type="match status" value="1"/>
</dbReference>
<dbReference type="VEuPathDB" id="AmoebaDB:NfTy_089070"/>
<dbReference type="VEuPathDB" id="AmoebaDB:FDP41_006552"/>
<gene>
    <name evidence="3" type="ORF">FDP41_006552</name>
</gene>
<dbReference type="OMA" id="STYCLLA"/>
<organism evidence="3 4">
    <name type="scientific">Naegleria fowleri</name>
    <name type="common">Brain eating amoeba</name>
    <dbReference type="NCBI Taxonomy" id="5763"/>
    <lineage>
        <taxon>Eukaryota</taxon>
        <taxon>Discoba</taxon>
        <taxon>Heterolobosea</taxon>
        <taxon>Tetramitia</taxon>
        <taxon>Eutetramitia</taxon>
        <taxon>Vahlkampfiidae</taxon>
        <taxon>Naegleria</taxon>
    </lineage>
</organism>
<dbReference type="PANTHER" id="PTHR48081:SF33">
    <property type="entry name" value="KYNURENINE FORMAMIDASE"/>
    <property type="match status" value="1"/>
</dbReference>
<evidence type="ECO:0000259" key="2">
    <source>
        <dbReference type="Pfam" id="PF20434"/>
    </source>
</evidence>
<proteinExistence type="predicted"/>
<keyword evidence="4" id="KW-1185">Reference proteome</keyword>
<evidence type="ECO:0000256" key="1">
    <source>
        <dbReference type="ARBA" id="ARBA00022801"/>
    </source>
</evidence>
<comment type="caution">
    <text evidence="3">The sequence shown here is derived from an EMBL/GenBank/DDBJ whole genome shotgun (WGS) entry which is preliminary data.</text>
</comment>
<dbReference type="PANTHER" id="PTHR48081">
    <property type="entry name" value="AB HYDROLASE SUPERFAMILY PROTEIN C4A8.06C"/>
    <property type="match status" value="1"/>
</dbReference>
<name>A0A6A5BKI4_NAEFO</name>